<dbReference type="InterPro" id="IPR011009">
    <property type="entry name" value="Kinase-like_dom_sf"/>
</dbReference>
<feature type="domain" description="Protein kinase" evidence="1">
    <location>
        <begin position="55"/>
        <end position="304"/>
    </location>
</feature>
<proteinExistence type="predicted"/>
<dbReference type="EMBL" id="JEMT01027317">
    <property type="protein sequence ID" value="EXX57634.1"/>
    <property type="molecule type" value="Genomic_DNA"/>
</dbReference>
<dbReference type="Proteomes" id="UP000022910">
    <property type="component" value="Unassembled WGS sequence"/>
</dbReference>
<dbReference type="PANTHER" id="PTHR44329:SF289">
    <property type="entry name" value="SERINE_THREONINE-PROTEIN KINASE VIK"/>
    <property type="match status" value="1"/>
</dbReference>
<dbReference type="SUPFAM" id="SSF56112">
    <property type="entry name" value="Protein kinase-like (PK-like)"/>
    <property type="match status" value="1"/>
</dbReference>
<dbReference type="GO" id="GO:0004674">
    <property type="term" value="F:protein serine/threonine kinase activity"/>
    <property type="evidence" value="ECO:0007669"/>
    <property type="project" value="TreeGrafter"/>
</dbReference>
<organism evidence="2 3">
    <name type="scientific">Rhizophagus irregularis (strain DAOM 197198w)</name>
    <name type="common">Glomus intraradices</name>
    <dbReference type="NCBI Taxonomy" id="1432141"/>
    <lineage>
        <taxon>Eukaryota</taxon>
        <taxon>Fungi</taxon>
        <taxon>Fungi incertae sedis</taxon>
        <taxon>Mucoromycota</taxon>
        <taxon>Glomeromycotina</taxon>
        <taxon>Glomeromycetes</taxon>
        <taxon>Glomerales</taxon>
        <taxon>Glomeraceae</taxon>
        <taxon>Rhizophagus</taxon>
    </lineage>
</organism>
<gene>
    <name evidence="2" type="ORF">RirG_205380</name>
</gene>
<keyword evidence="3" id="KW-1185">Reference proteome</keyword>
<dbReference type="Gene3D" id="1.10.510.10">
    <property type="entry name" value="Transferase(Phosphotransferase) domain 1"/>
    <property type="match status" value="1"/>
</dbReference>
<dbReference type="GO" id="GO:0005524">
    <property type="term" value="F:ATP binding"/>
    <property type="evidence" value="ECO:0007669"/>
    <property type="project" value="InterPro"/>
</dbReference>
<dbReference type="InterPro" id="IPR000719">
    <property type="entry name" value="Prot_kinase_dom"/>
</dbReference>
<dbReference type="PANTHER" id="PTHR44329">
    <property type="entry name" value="SERINE/THREONINE-PROTEIN KINASE TNNI3K-RELATED"/>
    <property type="match status" value="1"/>
</dbReference>
<name>A0A015JRI8_RHIIW</name>
<reference evidence="2 3" key="1">
    <citation type="submission" date="2014-02" db="EMBL/GenBank/DDBJ databases">
        <title>Single nucleus genome sequencing reveals high similarity among nuclei of an endomycorrhizal fungus.</title>
        <authorList>
            <person name="Lin K."/>
            <person name="Geurts R."/>
            <person name="Zhang Z."/>
            <person name="Limpens E."/>
            <person name="Saunders D.G."/>
            <person name="Mu D."/>
            <person name="Pang E."/>
            <person name="Cao H."/>
            <person name="Cha H."/>
            <person name="Lin T."/>
            <person name="Zhou Q."/>
            <person name="Shang Y."/>
            <person name="Li Y."/>
            <person name="Ivanov S."/>
            <person name="Sharma T."/>
            <person name="Velzen R.V."/>
            <person name="Ruijter N.D."/>
            <person name="Aanen D.K."/>
            <person name="Win J."/>
            <person name="Kamoun S."/>
            <person name="Bisseling T."/>
            <person name="Huang S."/>
        </authorList>
    </citation>
    <scope>NUCLEOTIDE SEQUENCE [LARGE SCALE GENOMIC DNA]</scope>
    <source>
        <strain evidence="3">DAOM197198w</strain>
    </source>
</reference>
<dbReference type="AlphaFoldDB" id="A0A015JRI8"/>
<sequence length="389" mass="45051">MEQSIDHKLKGESKKKKIALKQKYKKCNECNHKRKNFDEVHKICHLCYEARTILIRNIELIAEEGFNKIYKAIWIDGPISKWNKKQQKYNRLAEMVVALKVINNSGIITNKELNELKIFYRFAISSLNRTCVNEYYGITYDPITQNYMIITKYCNGGNLTHYIANNFFNMDWNNKLSKLHNIIDGLHSLHMVNILHKNYHSGNIFLSNKAVIGDLSKCATANDDDDDEVYGIIPYIAPEIFQGQKYTKASDIYSFALINKLCDGFRPPILINAPKGYIELMQECLHFDPCKRPPTFDIQSKIAIIRDYENNSITKIIPLSDNGPVITNPGAIYKSRPLSALIKSAESIRIKNNSGFDKRKFDNELIEDNDNNQDKKIKFIYEHENYSKN</sequence>
<dbReference type="PROSITE" id="PS50011">
    <property type="entry name" value="PROTEIN_KINASE_DOM"/>
    <property type="match status" value="1"/>
</dbReference>
<dbReference type="HOGENOM" id="CLU_000288_7_34_1"/>
<accession>A0A015JRI8</accession>
<dbReference type="InterPro" id="IPR001245">
    <property type="entry name" value="Ser-Thr/Tyr_kinase_cat_dom"/>
</dbReference>
<protein>
    <submittedName>
        <fullName evidence="2">Sps1p</fullName>
    </submittedName>
</protein>
<dbReference type="InterPro" id="IPR051681">
    <property type="entry name" value="Ser/Thr_Kinases-Pseudokinases"/>
</dbReference>
<dbReference type="Gene3D" id="1.10.10.1010">
    <property type="entry name" value="Intein homing endonuclease, domain IV"/>
    <property type="match status" value="1"/>
</dbReference>
<dbReference type="Pfam" id="PF07714">
    <property type="entry name" value="PK_Tyr_Ser-Thr"/>
    <property type="match status" value="1"/>
</dbReference>
<evidence type="ECO:0000259" key="1">
    <source>
        <dbReference type="PROSITE" id="PS50011"/>
    </source>
</evidence>
<dbReference type="OrthoDB" id="2423553at2759"/>
<evidence type="ECO:0000313" key="2">
    <source>
        <dbReference type="EMBL" id="EXX57634.1"/>
    </source>
</evidence>
<comment type="caution">
    <text evidence="2">The sequence shown here is derived from an EMBL/GenBank/DDBJ whole genome shotgun (WGS) entry which is preliminary data.</text>
</comment>
<evidence type="ECO:0000313" key="3">
    <source>
        <dbReference type="Proteomes" id="UP000022910"/>
    </source>
</evidence>